<keyword evidence="7 26" id="KW-0808">Transferase</keyword>
<dbReference type="InterPro" id="IPR000014">
    <property type="entry name" value="PAS"/>
</dbReference>
<dbReference type="Proteomes" id="UP000196125">
    <property type="component" value="Unassembled WGS sequence"/>
</dbReference>
<keyword evidence="15 20" id="KW-0472">Membrane</keyword>
<keyword evidence="6 17" id="KW-0597">Phosphoprotein</keyword>
<reference evidence="26 27" key="1">
    <citation type="submission" date="2017-05" db="EMBL/GenBank/DDBJ databases">
        <authorList>
            <person name="Song R."/>
            <person name="Chenine A.L."/>
            <person name="Ruprecht R.M."/>
        </authorList>
    </citation>
    <scope>NUCLEOTIDE SEQUENCE [LARGE SCALE GENOMIC DNA]</scope>
    <source>
        <strain evidence="26 27">CECT 7927</strain>
    </source>
</reference>
<keyword evidence="14" id="KW-0902">Two-component regulatory system</keyword>
<dbReference type="GO" id="GO:0000155">
    <property type="term" value="F:phosphorelay sensor kinase activity"/>
    <property type="evidence" value="ECO:0007669"/>
    <property type="project" value="InterPro"/>
</dbReference>
<sequence>MFSKTSYITVFIVVLLLAIFAIVEYNNYSAEQIMNETKATLVNETTYEVNKIEESIADKISLVKFLHNTPPISGITRALEHNGVDPKDSTTTEQWMNRLAVIFQALIENRREIKQLRIISVIDKGKEFLRVDRDGGKVVRIPHAFLQDKSGEAYYMAASQLAPGEIHVSPINLNIEHGKIAYPLQPTLRVITPIFFSDRERFGFLIMNIDATNILTNLTKGQGLLDEMWLVDSKGYFIHHPDSELSFSRQLNPDITLASQYQLSDIGNDGLLSAVRLIKPADELIVDRQRLYSGSSFDEHVYLYGIIHKSKIDHKIAARHYELLLLSGLTFIILTLVLGIFYRSYSTSLRLNKINSKFQSIVSSSPDAIIGADKDGRIKTWNHAASTLFDVPEHAAFNQLLDHCIRLDHQDLMASFQSVKSSNIALSLTDTRFDKKNGETKYLEITINPILDTTNKVDSYTIQVRDRTKEEEAAEMLKTSNAELEKKVQQRTEQLMQHTQQLEIAHQKAMEASHAKSNFISVISHEMRTPLNGMIGTLSLVRREPLSPDQLRYLNMAEQSTSTLSVLINDILDLSKIESGKLEISHQQFHVGRLIESLVQSSAIRAKEKGLDFILDLNYLRHGEITTDPNRLKQIINNLITNATKFTSEGEIFIRASSINPSDQPETVRLSVEVIDTGIGIARENQEKLFQPFTQEDSSTSVKYGGTGLGLSICRKLCELMDGEIGFESEQGIGSRFYFSIDMPANTCKTETKPQMLQNMMIGIYLPNKTLTSTLTETIQILGGEVYLIEDEAHISTTIEQYRLDALLLDLESPRFGPICTRLDENRQEQPLKIVALTHDSLQHWTNPTTLDITTLHSPVIIRMLAKALTNNPEFQTFSDIVTPVLTAPDSAVSLAGVRILIVEDNDINIEVAKGYLAELDVEPEVAFNGKEAIDILTQRSREGRPFHCILMDCQMPIMNGYDCARQIRFENTQTGHENTPIIAMTANAFSGEKEKCLEHGMSDYLTKPVEQSELRKKVIQWTRKYARPSLVHTEETTIHENPAEPDIEKPDVGKGGQKDNGLSPQIPVKESSYNGWDKEQALNRMGGNTALFNKVLKMYSDSVSGAMTQLAQAIEQRDASLISHQSHKLKGSYGSVGAYRLREIMADIENETMQKEIYHHEKVADYFALAISEKTLLDQEIGTYLSTLTDTPETGA</sequence>
<keyword evidence="12 25" id="KW-0067">ATP-binding</keyword>
<keyword evidence="9" id="KW-0547">Nucleotide-binding</keyword>
<evidence type="ECO:0000256" key="11">
    <source>
        <dbReference type="ARBA" id="ARBA00022801"/>
    </source>
</evidence>
<evidence type="ECO:0000256" key="2">
    <source>
        <dbReference type="ARBA" id="ARBA00004533"/>
    </source>
</evidence>
<dbReference type="InterPro" id="IPR036097">
    <property type="entry name" value="HisK_dim/P_sf"/>
</dbReference>
<name>A0A1Y6IPR9_9VIBR</name>
<keyword evidence="18" id="KW-0175">Coiled coil</keyword>
<keyword evidence="8 20" id="KW-0812">Transmembrane</keyword>
<organism evidence="26 27">
    <name type="scientific">Vibrio mangrovi</name>
    <dbReference type="NCBI Taxonomy" id="474394"/>
    <lineage>
        <taxon>Bacteria</taxon>
        <taxon>Pseudomonadati</taxon>
        <taxon>Pseudomonadota</taxon>
        <taxon>Gammaproteobacteria</taxon>
        <taxon>Vibrionales</taxon>
        <taxon>Vibrionaceae</taxon>
        <taxon>Vibrio</taxon>
    </lineage>
</organism>
<evidence type="ECO:0000256" key="7">
    <source>
        <dbReference type="ARBA" id="ARBA00022679"/>
    </source>
</evidence>
<evidence type="ECO:0000259" key="21">
    <source>
        <dbReference type="PROSITE" id="PS50109"/>
    </source>
</evidence>
<dbReference type="AlphaFoldDB" id="A0A1Y6IPR9"/>
<dbReference type="InterPro" id="IPR013767">
    <property type="entry name" value="PAS_fold"/>
</dbReference>
<dbReference type="InterPro" id="IPR048760">
    <property type="entry name" value="VP0354-like_sensor_dom"/>
</dbReference>
<dbReference type="PRINTS" id="PR00344">
    <property type="entry name" value="BCTRLSENSOR"/>
</dbReference>
<evidence type="ECO:0000256" key="8">
    <source>
        <dbReference type="ARBA" id="ARBA00022692"/>
    </source>
</evidence>
<dbReference type="FunFam" id="1.10.287.130:FF:000004">
    <property type="entry name" value="Ethylene receptor 1"/>
    <property type="match status" value="1"/>
</dbReference>
<evidence type="ECO:0000256" key="3">
    <source>
        <dbReference type="ARBA" id="ARBA00004651"/>
    </source>
</evidence>
<feature type="modified residue" description="4-aspartylphosphate" evidence="17">
    <location>
        <position position="953"/>
    </location>
</feature>
<dbReference type="OrthoDB" id="9810730at2"/>
<reference evidence="25 28" key="2">
    <citation type="submission" date="2023-11" db="EMBL/GenBank/DDBJ databases">
        <title>Plant-associative lifestyle of Vibrio porteresiae and its evolutionary dynamics.</title>
        <authorList>
            <person name="Rameshkumar N."/>
            <person name="Kirti K."/>
        </authorList>
    </citation>
    <scope>NUCLEOTIDE SEQUENCE [LARGE SCALE GENOMIC DNA]</scope>
    <source>
        <strain evidence="25 28">MSSRF38</strain>
    </source>
</reference>
<dbReference type="InterPro" id="IPR036890">
    <property type="entry name" value="HATPase_C_sf"/>
</dbReference>
<dbReference type="Pfam" id="PF00989">
    <property type="entry name" value="PAS"/>
    <property type="match status" value="1"/>
</dbReference>
<dbReference type="SMART" id="SM00448">
    <property type="entry name" value="REC"/>
    <property type="match status" value="1"/>
</dbReference>
<dbReference type="Gene3D" id="1.20.120.160">
    <property type="entry name" value="HPT domain"/>
    <property type="match status" value="1"/>
</dbReference>
<dbReference type="Gene3D" id="1.10.287.130">
    <property type="match status" value="1"/>
</dbReference>
<evidence type="ECO:0000256" key="19">
    <source>
        <dbReference type="SAM" id="MobiDB-lite"/>
    </source>
</evidence>
<dbReference type="InterPro" id="IPR001789">
    <property type="entry name" value="Sig_transdc_resp-reg_receiver"/>
</dbReference>
<evidence type="ECO:0000256" key="20">
    <source>
        <dbReference type="SAM" id="Phobius"/>
    </source>
</evidence>
<evidence type="ECO:0000256" key="5">
    <source>
        <dbReference type="ARBA" id="ARBA00022475"/>
    </source>
</evidence>
<comment type="subcellular location">
    <subcellularLocation>
        <location evidence="2">Cell inner membrane</location>
    </subcellularLocation>
    <subcellularLocation>
        <location evidence="3">Cell membrane</location>
        <topology evidence="3">Multi-pass membrane protein</topology>
    </subcellularLocation>
</comment>
<dbReference type="Gene3D" id="3.30.565.10">
    <property type="entry name" value="Histidine kinase-like ATPase, C-terminal domain"/>
    <property type="match status" value="1"/>
</dbReference>
<feature type="compositionally biased region" description="Basic and acidic residues" evidence="19">
    <location>
        <begin position="1033"/>
        <end position="1053"/>
    </location>
</feature>
<dbReference type="SUPFAM" id="SSF47226">
    <property type="entry name" value="Histidine-containing phosphotransfer domain, HPT domain"/>
    <property type="match status" value="1"/>
</dbReference>
<feature type="transmembrane region" description="Helical" evidence="20">
    <location>
        <begin position="323"/>
        <end position="342"/>
    </location>
</feature>
<dbReference type="FunFam" id="3.30.565.10:FF:000010">
    <property type="entry name" value="Sensor histidine kinase RcsC"/>
    <property type="match status" value="1"/>
</dbReference>
<evidence type="ECO:0000313" key="28">
    <source>
        <dbReference type="Proteomes" id="UP001283366"/>
    </source>
</evidence>
<dbReference type="Pfam" id="PF00512">
    <property type="entry name" value="HisKA"/>
    <property type="match status" value="1"/>
</dbReference>
<evidence type="ECO:0000256" key="12">
    <source>
        <dbReference type="ARBA" id="ARBA00022840"/>
    </source>
</evidence>
<dbReference type="InterPro" id="IPR035965">
    <property type="entry name" value="PAS-like_dom_sf"/>
</dbReference>
<dbReference type="SUPFAM" id="SSF52172">
    <property type="entry name" value="CheY-like"/>
    <property type="match status" value="1"/>
</dbReference>
<evidence type="ECO:0000256" key="14">
    <source>
        <dbReference type="ARBA" id="ARBA00023012"/>
    </source>
</evidence>
<feature type="domain" description="Histidine kinase" evidence="21">
    <location>
        <begin position="522"/>
        <end position="745"/>
    </location>
</feature>
<comment type="catalytic activity">
    <reaction evidence="1">
        <text>ATP + protein L-histidine = ADP + protein N-phospho-L-histidine.</text>
        <dbReference type="EC" id="2.7.13.3"/>
    </reaction>
</comment>
<evidence type="ECO:0000313" key="26">
    <source>
        <dbReference type="EMBL" id="SMR99628.1"/>
    </source>
</evidence>
<evidence type="ECO:0000256" key="6">
    <source>
        <dbReference type="ARBA" id="ARBA00022553"/>
    </source>
</evidence>
<dbReference type="InterPro" id="IPR003661">
    <property type="entry name" value="HisK_dim/P_dom"/>
</dbReference>
<feature type="transmembrane region" description="Helical" evidence="20">
    <location>
        <begin position="6"/>
        <end position="25"/>
    </location>
</feature>
<evidence type="ECO:0000259" key="22">
    <source>
        <dbReference type="PROSITE" id="PS50110"/>
    </source>
</evidence>
<evidence type="ECO:0000256" key="1">
    <source>
        <dbReference type="ARBA" id="ARBA00000085"/>
    </source>
</evidence>
<protein>
    <recommendedName>
        <fullName evidence="4">histidine kinase</fullName>
        <ecNumber evidence="4">2.7.13.3</ecNumber>
    </recommendedName>
</protein>
<dbReference type="Proteomes" id="UP001283366">
    <property type="component" value="Unassembled WGS sequence"/>
</dbReference>
<keyword evidence="11" id="KW-0378">Hydrolase</keyword>
<dbReference type="CDD" id="cd17546">
    <property type="entry name" value="REC_hyHK_CKI1_RcsC-like"/>
    <property type="match status" value="1"/>
</dbReference>
<dbReference type="Pfam" id="PF21623">
    <property type="entry name" value="HK_sensor_dom_bact"/>
    <property type="match status" value="1"/>
</dbReference>
<keyword evidence="28" id="KW-1185">Reference proteome</keyword>
<evidence type="ECO:0000313" key="25">
    <source>
        <dbReference type="EMBL" id="MDW6003580.1"/>
    </source>
</evidence>
<dbReference type="EC" id="2.7.13.3" evidence="4"/>
<feature type="domain" description="HPt" evidence="24">
    <location>
        <begin position="1089"/>
        <end position="1185"/>
    </location>
</feature>
<dbReference type="PROSITE" id="PS50110">
    <property type="entry name" value="RESPONSE_REGULATORY"/>
    <property type="match status" value="1"/>
</dbReference>
<evidence type="ECO:0000313" key="27">
    <source>
        <dbReference type="Proteomes" id="UP000196125"/>
    </source>
</evidence>
<keyword evidence="5" id="KW-1003">Cell membrane</keyword>
<dbReference type="InterPro" id="IPR011006">
    <property type="entry name" value="CheY-like_superfamily"/>
</dbReference>
<dbReference type="PROSITE" id="PS50113">
    <property type="entry name" value="PAC"/>
    <property type="match status" value="1"/>
</dbReference>
<dbReference type="NCBIfam" id="TIGR00229">
    <property type="entry name" value="sensory_box"/>
    <property type="match status" value="1"/>
</dbReference>
<dbReference type="Pfam" id="PF02518">
    <property type="entry name" value="HATPase_c"/>
    <property type="match status" value="1"/>
</dbReference>
<dbReference type="SUPFAM" id="SSF55874">
    <property type="entry name" value="ATPase domain of HSP90 chaperone/DNA topoisomerase II/histidine kinase"/>
    <property type="match status" value="1"/>
</dbReference>
<dbReference type="Pfam" id="PF01627">
    <property type="entry name" value="Hpt"/>
    <property type="match status" value="1"/>
</dbReference>
<dbReference type="Gene3D" id="3.30.450.20">
    <property type="entry name" value="PAS domain"/>
    <property type="match status" value="2"/>
</dbReference>
<dbReference type="RefSeq" id="WP_087479640.1">
    <property type="nucleotide sequence ID" value="NZ_AP024883.1"/>
</dbReference>
<keyword evidence="10 26" id="KW-0418">Kinase</keyword>
<feature type="region of interest" description="Disordered" evidence="19">
    <location>
        <begin position="1033"/>
        <end position="1069"/>
    </location>
</feature>
<evidence type="ECO:0000256" key="4">
    <source>
        <dbReference type="ARBA" id="ARBA00012438"/>
    </source>
</evidence>
<dbReference type="InterPro" id="IPR004358">
    <property type="entry name" value="Sig_transdc_His_kin-like_C"/>
</dbReference>
<evidence type="ECO:0000256" key="16">
    <source>
        <dbReference type="PROSITE-ProRule" id="PRU00110"/>
    </source>
</evidence>
<dbReference type="SMART" id="SM00091">
    <property type="entry name" value="PAS"/>
    <property type="match status" value="1"/>
</dbReference>
<evidence type="ECO:0000256" key="10">
    <source>
        <dbReference type="ARBA" id="ARBA00022777"/>
    </source>
</evidence>
<dbReference type="GO" id="GO:0016787">
    <property type="term" value="F:hydrolase activity"/>
    <property type="evidence" value="ECO:0007669"/>
    <property type="project" value="UniProtKB-KW"/>
</dbReference>
<dbReference type="InterPro" id="IPR036641">
    <property type="entry name" value="HPT_dom_sf"/>
</dbReference>
<evidence type="ECO:0000256" key="15">
    <source>
        <dbReference type="ARBA" id="ARBA00023136"/>
    </source>
</evidence>
<dbReference type="CDD" id="cd00082">
    <property type="entry name" value="HisKA"/>
    <property type="match status" value="1"/>
</dbReference>
<dbReference type="InterPro" id="IPR005467">
    <property type="entry name" value="His_kinase_dom"/>
</dbReference>
<feature type="domain" description="PAC" evidence="23">
    <location>
        <begin position="427"/>
        <end position="479"/>
    </location>
</feature>
<dbReference type="InterPro" id="IPR003594">
    <property type="entry name" value="HATPase_dom"/>
</dbReference>
<feature type="modified residue" description="Phosphohistidine" evidence="16">
    <location>
        <position position="1128"/>
    </location>
</feature>
<evidence type="ECO:0000259" key="24">
    <source>
        <dbReference type="PROSITE" id="PS50894"/>
    </source>
</evidence>
<dbReference type="CDD" id="cd00130">
    <property type="entry name" value="PAS"/>
    <property type="match status" value="1"/>
</dbReference>
<feature type="coiled-coil region" evidence="18">
    <location>
        <begin position="467"/>
        <end position="501"/>
    </location>
</feature>
<proteinExistence type="predicted"/>
<dbReference type="PANTHER" id="PTHR45339">
    <property type="entry name" value="HYBRID SIGNAL TRANSDUCTION HISTIDINE KINASE J"/>
    <property type="match status" value="1"/>
</dbReference>
<dbReference type="Gene3D" id="3.40.50.2300">
    <property type="match status" value="1"/>
</dbReference>
<dbReference type="SMART" id="SM00387">
    <property type="entry name" value="HATPase_c"/>
    <property type="match status" value="1"/>
</dbReference>
<dbReference type="InterPro" id="IPR008207">
    <property type="entry name" value="Sig_transdc_His_kin_Hpt_dom"/>
</dbReference>
<dbReference type="GO" id="GO:0006355">
    <property type="term" value="P:regulation of DNA-templated transcription"/>
    <property type="evidence" value="ECO:0007669"/>
    <property type="project" value="InterPro"/>
</dbReference>
<evidence type="ECO:0000256" key="18">
    <source>
        <dbReference type="SAM" id="Coils"/>
    </source>
</evidence>
<dbReference type="SUPFAM" id="SSF55785">
    <property type="entry name" value="PYP-like sensor domain (PAS domain)"/>
    <property type="match status" value="1"/>
</dbReference>
<dbReference type="SMART" id="SM00388">
    <property type="entry name" value="HisKA"/>
    <property type="match status" value="1"/>
</dbReference>
<dbReference type="Pfam" id="PF00072">
    <property type="entry name" value="Response_reg"/>
    <property type="match status" value="1"/>
</dbReference>
<dbReference type="PANTHER" id="PTHR45339:SF5">
    <property type="entry name" value="HISTIDINE KINASE"/>
    <property type="match status" value="1"/>
</dbReference>
<feature type="domain" description="Response regulatory" evidence="22">
    <location>
        <begin position="899"/>
        <end position="1023"/>
    </location>
</feature>
<dbReference type="SUPFAM" id="SSF47384">
    <property type="entry name" value="Homodimeric domain of signal transducing histidine kinase"/>
    <property type="match status" value="1"/>
</dbReference>
<dbReference type="InterPro" id="IPR029151">
    <property type="entry name" value="Sensor-like_sf"/>
</dbReference>
<dbReference type="EMBL" id="JAWRCO010000001">
    <property type="protein sequence ID" value="MDW6003580.1"/>
    <property type="molecule type" value="Genomic_DNA"/>
</dbReference>
<dbReference type="CDD" id="cd16922">
    <property type="entry name" value="HATPase_EvgS-ArcB-TorS-like"/>
    <property type="match status" value="1"/>
</dbReference>
<dbReference type="InterPro" id="IPR000700">
    <property type="entry name" value="PAS-assoc_C"/>
</dbReference>
<gene>
    <name evidence="26" type="primary">barA_1</name>
    <name evidence="25" type="ORF">SBX37_12045</name>
    <name evidence="26" type="ORF">VIM7927_00855</name>
</gene>
<dbReference type="PROSITE" id="PS50109">
    <property type="entry name" value="HIS_KIN"/>
    <property type="match status" value="1"/>
</dbReference>
<evidence type="ECO:0000256" key="13">
    <source>
        <dbReference type="ARBA" id="ARBA00022989"/>
    </source>
</evidence>
<keyword evidence="13 20" id="KW-1133">Transmembrane helix</keyword>
<dbReference type="GO" id="GO:0005524">
    <property type="term" value="F:ATP binding"/>
    <property type="evidence" value="ECO:0007669"/>
    <property type="project" value="UniProtKB-KW"/>
</dbReference>
<dbReference type="GO" id="GO:0005886">
    <property type="term" value="C:plasma membrane"/>
    <property type="evidence" value="ECO:0007669"/>
    <property type="project" value="UniProtKB-SubCell"/>
</dbReference>
<evidence type="ECO:0000259" key="23">
    <source>
        <dbReference type="PROSITE" id="PS50113"/>
    </source>
</evidence>
<evidence type="ECO:0000256" key="9">
    <source>
        <dbReference type="ARBA" id="ARBA00022741"/>
    </source>
</evidence>
<evidence type="ECO:0000256" key="17">
    <source>
        <dbReference type="PROSITE-ProRule" id="PRU00169"/>
    </source>
</evidence>
<dbReference type="SUPFAM" id="SSF103190">
    <property type="entry name" value="Sensory domain-like"/>
    <property type="match status" value="1"/>
</dbReference>
<accession>A0A1Y6IPR9</accession>
<dbReference type="PROSITE" id="PS50894">
    <property type="entry name" value="HPT"/>
    <property type="match status" value="1"/>
</dbReference>
<dbReference type="EMBL" id="FXXI01000001">
    <property type="protein sequence ID" value="SMR99628.1"/>
    <property type="molecule type" value="Genomic_DNA"/>
</dbReference>